<dbReference type="RefSeq" id="WP_118213254.1">
    <property type="nucleotide sequence ID" value="NZ_JAQEAN010000051.1"/>
</dbReference>
<accession>A0A414P172</accession>
<dbReference type="Proteomes" id="UP000284902">
    <property type="component" value="Unassembled WGS sequence"/>
</dbReference>
<name>A0A414P172_9FIRM</name>
<dbReference type="Pfam" id="PF09499">
    <property type="entry name" value="RE_ApaLI"/>
    <property type="match status" value="1"/>
</dbReference>
<keyword evidence="1" id="KW-0255">Endonuclease</keyword>
<dbReference type="AlphaFoldDB" id="A0A414P172"/>
<dbReference type="EMBL" id="QRHG01000048">
    <property type="protein sequence ID" value="RHF56914.1"/>
    <property type="molecule type" value="Genomic_DNA"/>
</dbReference>
<protein>
    <submittedName>
        <fullName evidence="1">ApaLI family restriction endonuclease</fullName>
    </submittedName>
</protein>
<keyword evidence="1" id="KW-0540">Nuclease</keyword>
<organism evidence="1 2">
    <name type="scientific">[Ruminococcus] lactaris</name>
    <dbReference type="NCBI Taxonomy" id="46228"/>
    <lineage>
        <taxon>Bacteria</taxon>
        <taxon>Bacillati</taxon>
        <taxon>Bacillota</taxon>
        <taxon>Clostridia</taxon>
        <taxon>Lachnospirales</taxon>
        <taxon>Lachnospiraceae</taxon>
        <taxon>Mediterraneibacter</taxon>
    </lineage>
</organism>
<dbReference type="InterPro" id="IPR019036">
    <property type="entry name" value="Restrct_endonuc_II_ApaLI"/>
</dbReference>
<sequence length="204" mass="24089">MDSRDERLVEIILKYREELQRKIRERKVEMESDNNEHYMLYNALGFTSAEGYQIDFQQNVGRFLYKYAGSLIEELAIKCFKLAYPEAREKVKLPNTIDQSPKTVEIDCLIGNRAIELKWKDATTDGDHIKKEHKRVRIIREAGYVPIRIMFFEPNREQAIRIQARLKDLYNDLGGEYYSGEEAWEYLKNDTGIDLKSILERNGK</sequence>
<evidence type="ECO:0000313" key="2">
    <source>
        <dbReference type="Proteomes" id="UP000284902"/>
    </source>
</evidence>
<dbReference type="GO" id="GO:0004519">
    <property type="term" value="F:endonuclease activity"/>
    <property type="evidence" value="ECO:0007669"/>
    <property type="project" value="UniProtKB-KW"/>
</dbReference>
<proteinExistence type="predicted"/>
<keyword evidence="1" id="KW-0378">Hydrolase</keyword>
<gene>
    <name evidence="1" type="ORF">DW672_12570</name>
</gene>
<evidence type="ECO:0000313" key="1">
    <source>
        <dbReference type="EMBL" id="RHF56914.1"/>
    </source>
</evidence>
<comment type="caution">
    <text evidence="1">The sequence shown here is derived from an EMBL/GenBank/DDBJ whole genome shotgun (WGS) entry which is preliminary data.</text>
</comment>
<reference evidence="1 2" key="1">
    <citation type="submission" date="2018-08" db="EMBL/GenBank/DDBJ databases">
        <title>A genome reference for cultivated species of the human gut microbiota.</title>
        <authorList>
            <person name="Zou Y."/>
            <person name="Xue W."/>
            <person name="Luo G."/>
        </authorList>
    </citation>
    <scope>NUCLEOTIDE SEQUENCE [LARGE SCALE GENOMIC DNA]</scope>
    <source>
        <strain evidence="1 2">AM25-1LB</strain>
    </source>
</reference>